<feature type="region of interest" description="Disordered" evidence="1">
    <location>
        <begin position="226"/>
        <end position="245"/>
    </location>
</feature>
<feature type="compositionally biased region" description="Polar residues" evidence="1">
    <location>
        <begin position="27"/>
        <end position="36"/>
    </location>
</feature>
<evidence type="ECO:0000256" key="1">
    <source>
        <dbReference type="SAM" id="MobiDB-lite"/>
    </source>
</evidence>
<keyword evidence="3" id="KW-1185">Reference proteome</keyword>
<proteinExistence type="predicted"/>
<organism evidence="2 3">
    <name type="scientific">Orchesella dallaii</name>
    <dbReference type="NCBI Taxonomy" id="48710"/>
    <lineage>
        <taxon>Eukaryota</taxon>
        <taxon>Metazoa</taxon>
        <taxon>Ecdysozoa</taxon>
        <taxon>Arthropoda</taxon>
        <taxon>Hexapoda</taxon>
        <taxon>Collembola</taxon>
        <taxon>Entomobryomorpha</taxon>
        <taxon>Entomobryoidea</taxon>
        <taxon>Orchesellidae</taxon>
        <taxon>Orchesellinae</taxon>
        <taxon>Orchesella</taxon>
    </lineage>
</organism>
<comment type="caution">
    <text evidence="2">The sequence shown here is derived from an EMBL/GenBank/DDBJ whole genome shotgun (WGS) entry which is preliminary data.</text>
</comment>
<reference evidence="2 3" key="1">
    <citation type="submission" date="2024-08" db="EMBL/GenBank/DDBJ databases">
        <authorList>
            <person name="Cucini C."/>
            <person name="Frati F."/>
        </authorList>
    </citation>
    <scope>NUCLEOTIDE SEQUENCE [LARGE SCALE GENOMIC DNA]</scope>
</reference>
<dbReference type="Proteomes" id="UP001642540">
    <property type="component" value="Unassembled WGS sequence"/>
</dbReference>
<protein>
    <submittedName>
        <fullName evidence="2">Uncharacterized protein</fullName>
    </submittedName>
</protein>
<feature type="compositionally biased region" description="Low complexity" evidence="1">
    <location>
        <begin position="1"/>
        <end position="14"/>
    </location>
</feature>
<accession>A0ABP1S9X9</accession>
<gene>
    <name evidence="2" type="ORF">ODALV1_LOCUS31238</name>
</gene>
<feature type="region of interest" description="Disordered" evidence="1">
    <location>
        <begin position="1"/>
        <end position="42"/>
    </location>
</feature>
<evidence type="ECO:0000313" key="2">
    <source>
        <dbReference type="EMBL" id="CAL8147787.1"/>
    </source>
</evidence>
<evidence type="ECO:0000313" key="3">
    <source>
        <dbReference type="Proteomes" id="UP001642540"/>
    </source>
</evidence>
<sequence length="245" mass="27595">MNPSSSSSSSSSFSTLLERHMKKPSESEQTQQSSLPSERERSIEVVEKSHVIGIGKHLIPSSSELLSVHGKSSKLHNKKYLTLPQISVEHVNFHNNYCHCTCPSSIDKKYKCSEHSCASCKAGGIKEENNYCPWYSNHCCTGFKGFPEVRRRSGSRSRRGSQSQYSSSEQEQLFYRIPKLLEQAFTPEIPTQYSYKCVVRTNQNILSPQPVTISLLSGVDLKEEEGHFALAPRQSQPQPPSNQQR</sequence>
<feature type="compositionally biased region" description="Basic and acidic residues" evidence="1">
    <location>
        <begin position="17"/>
        <end position="26"/>
    </location>
</feature>
<name>A0ABP1S9X9_9HEXA</name>
<feature type="compositionally biased region" description="Low complexity" evidence="1">
    <location>
        <begin position="232"/>
        <end position="245"/>
    </location>
</feature>
<dbReference type="EMBL" id="CAXLJM020000166">
    <property type="protein sequence ID" value="CAL8147787.1"/>
    <property type="molecule type" value="Genomic_DNA"/>
</dbReference>